<keyword evidence="9 13" id="KW-0418">Kinase</keyword>
<dbReference type="NCBIfam" id="TIGR00682">
    <property type="entry name" value="lpxK"/>
    <property type="match status" value="1"/>
</dbReference>
<comment type="caution">
    <text evidence="14">The sequence shown here is derived from an EMBL/GenBank/DDBJ whole genome shotgun (WGS) entry which is preliminary data.</text>
</comment>
<comment type="catalytic activity">
    <reaction evidence="13">
        <text>a lipid A disaccharide + ATP = a lipid IVA + ADP + H(+)</text>
        <dbReference type="Rhea" id="RHEA:67840"/>
        <dbReference type="ChEBI" id="CHEBI:15378"/>
        <dbReference type="ChEBI" id="CHEBI:30616"/>
        <dbReference type="ChEBI" id="CHEBI:176343"/>
        <dbReference type="ChEBI" id="CHEBI:176425"/>
        <dbReference type="ChEBI" id="CHEBI:456216"/>
        <dbReference type="EC" id="2.7.1.130"/>
    </reaction>
</comment>
<gene>
    <name evidence="13" type="primary">lpxK</name>
    <name evidence="14" type="ORF">OMAG_000102</name>
</gene>
<evidence type="ECO:0000256" key="5">
    <source>
        <dbReference type="ARBA" id="ARBA00022516"/>
    </source>
</evidence>
<dbReference type="AlphaFoldDB" id="A0A0F0CX57"/>
<dbReference type="PANTHER" id="PTHR42724:SF1">
    <property type="entry name" value="TETRAACYLDISACCHARIDE 4'-KINASE, MITOCHONDRIAL-RELATED"/>
    <property type="match status" value="1"/>
</dbReference>
<dbReference type="GO" id="GO:0005886">
    <property type="term" value="C:plasma membrane"/>
    <property type="evidence" value="ECO:0007669"/>
    <property type="project" value="TreeGrafter"/>
</dbReference>
<dbReference type="InterPro" id="IPR027417">
    <property type="entry name" value="P-loop_NTPase"/>
</dbReference>
<keyword evidence="10 13" id="KW-0067">ATP-binding</keyword>
<dbReference type="Pfam" id="PF02606">
    <property type="entry name" value="LpxK"/>
    <property type="match status" value="1"/>
</dbReference>
<organism evidence="14 15">
    <name type="scientific">Candidatus Omnitrophus magneticus</name>
    <dbReference type="NCBI Taxonomy" id="1609969"/>
    <lineage>
        <taxon>Bacteria</taxon>
        <taxon>Pseudomonadati</taxon>
        <taxon>Candidatus Omnitrophota</taxon>
        <taxon>Candidatus Omnitrophus</taxon>
    </lineage>
</organism>
<dbReference type="UniPathway" id="UPA00359">
    <property type="reaction ID" value="UER00482"/>
</dbReference>
<evidence type="ECO:0000256" key="3">
    <source>
        <dbReference type="ARBA" id="ARBA00012071"/>
    </source>
</evidence>
<evidence type="ECO:0000256" key="13">
    <source>
        <dbReference type="HAMAP-Rule" id="MF_00409"/>
    </source>
</evidence>
<evidence type="ECO:0000313" key="14">
    <source>
        <dbReference type="EMBL" id="KJJ86035.1"/>
    </source>
</evidence>
<evidence type="ECO:0000256" key="6">
    <source>
        <dbReference type="ARBA" id="ARBA00022556"/>
    </source>
</evidence>
<dbReference type="EC" id="2.7.1.130" evidence="3 13"/>
<keyword evidence="8 13" id="KW-0547">Nucleotide-binding</keyword>
<evidence type="ECO:0000256" key="10">
    <source>
        <dbReference type="ARBA" id="ARBA00022840"/>
    </source>
</evidence>
<protein>
    <recommendedName>
        <fullName evidence="4 13">Tetraacyldisaccharide 4'-kinase</fullName>
        <ecNumber evidence="3 13">2.7.1.130</ecNumber>
    </recommendedName>
    <alternativeName>
        <fullName evidence="12 13">Lipid A 4'-kinase</fullName>
    </alternativeName>
</protein>
<feature type="binding site" evidence="13">
    <location>
        <begin position="72"/>
        <end position="79"/>
    </location>
    <ligand>
        <name>ATP</name>
        <dbReference type="ChEBI" id="CHEBI:30616"/>
    </ligand>
</feature>
<evidence type="ECO:0000256" key="1">
    <source>
        <dbReference type="ARBA" id="ARBA00002274"/>
    </source>
</evidence>
<dbReference type="SUPFAM" id="SSF52540">
    <property type="entry name" value="P-loop containing nucleoside triphosphate hydrolases"/>
    <property type="match status" value="1"/>
</dbReference>
<evidence type="ECO:0000256" key="4">
    <source>
        <dbReference type="ARBA" id="ARBA00016436"/>
    </source>
</evidence>
<keyword evidence="7 13" id="KW-0808">Transferase</keyword>
<dbReference type="EMBL" id="JYNY01000020">
    <property type="protein sequence ID" value="KJJ86035.1"/>
    <property type="molecule type" value="Genomic_DNA"/>
</dbReference>
<name>A0A0F0CX57_9BACT</name>
<dbReference type="HAMAP" id="MF_00409">
    <property type="entry name" value="LpxK"/>
    <property type="match status" value="1"/>
</dbReference>
<dbReference type="InterPro" id="IPR003758">
    <property type="entry name" value="LpxK"/>
</dbReference>
<keyword evidence="15" id="KW-1185">Reference proteome</keyword>
<evidence type="ECO:0000256" key="8">
    <source>
        <dbReference type="ARBA" id="ARBA00022741"/>
    </source>
</evidence>
<keyword evidence="6 13" id="KW-0441">Lipid A biosynthesis</keyword>
<evidence type="ECO:0000256" key="12">
    <source>
        <dbReference type="ARBA" id="ARBA00029757"/>
    </source>
</evidence>
<dbReference type="GO" id="GO:0009244">
    <property type="term" value="P:lipopolysaccharide core region biosynthetic process"/>
    <property type="evidence" value="ECO:0007669"/>
    <property type="project" value="TreeGrafter"/>
</dbReference>
<comment type="similarity">
    <text evidence="13">Belongs to the LpxK family.</text>
</comment>
<dbReference type="Proteomes" id="UP000033428">
    <property type="component" value="Unassembled WGS sequence"/>
</dbReference>
<proteinExistence type="inferred from homology"/>
<evidence type="ECO:0000313" key="15">
    <source>
        <dbReference type="Proteomes" id="UP000033428"/>
    </source>
</evidence>
<comment type="function">
    <text evidence="1 13">Transfers the gamma-phosphate of ATP to the 4'-position of a tetraacyldisaccharide 1-phosphate intermediate (termed DS-1-P) to form tetraacyldisaccharide 1,4'-bis-phosphate (lipid IVA).</text>
</comment>
<evidence type="ECO:0000256" key="11">
    <source>
        <dbReference type="ARBA" id="ARBA00023098"/>
    </source>
</evidence>
<accession>A0A0F0CX57</accession>
<keyword evidence="11 13" id="KW-0443">Lipid metabolism</keyword>
<dbReference type="GO" id="GO:0009245">
    <property type="term" value="P:lipid A biosynthetic process"/>
    <property type="evidence" value="ECO:0007669"/>
    <property type="project" value="UniProtKB-UniRule"/>
</dbReference>
<evidence type="ECO:0000256" key="7">
    <source>
        <dbReference type="ARBA" id="ARBA00022679"/>
    </source>
</evidence>
<dbReference type="PATRIC" id="fig|1609969.3.peg.118"/>
<sequence>MRLSARLKLYFLGIMKQDQKSGTIFDKILKIVLLIISKIYEFLLNLINFFYMCHVFSAAKAAIPVISVGNIVLGGTGKTPFTVYLAGILLKDNKHPSVLMRGYGDDEYKITREKLKSVNVFVGKDRVKSSKEALIAGADAVILDDGFQYRRLRRDLNIVLIDAKAPFGNGYLFPRGILREPKTTLNRAHIVVITRADRIGETARAILVNDIKRYAPDASIVTSAHKAECFVNCSGEIFPVNILKNKKIYALSGIAEPDYFVEMIVRLSGCIIFRADYPDHYDYSQNDIDFICEKAVSADIDFIVTTEKDYVKIQEFDLKNIARKFLVLRINLSVLEGEEKIRAGLNSLFFCNSH</sequence>
<dbReference type="GO" id="GO:0009029">
    <property type="term" value="F:lipid-A 4'-kinase activity"/>
    <property type="evidence" value="ECO:0007669"/>
    <property type="project" value="UniProtKB-UniRule"/>
</dbReference>
<comment type="pathway">
    <text evidence="2 13">Glycolipid biosynthesis; lipid IV(A) biosynthesis; lipid IV(A) from (3R)-3-hydroxytetradecanoyl-[acyl-carrier-protein] and UDP-N-acetyl-alpha-D-glucosamine: step 6/6.</text>
</comment>
<dbReference type="PANTHER" id="PTHR42724">
    <property type="entry name" value="TETRAACYLDISACCHARIDE 4'-KINASE"/>
    <property type="match status" value="1"/>
</dbReference>
<dbReference type="GO" id="GO:0005524">
    <property type="term" value="F:ATP binding"/>
    <property type="evidence" value="ECO:0007669"/>
    <property type="project" value="UniProtKB-UniRule"/>
</dbReference>
<reference evidence="14 15" key="1">
    <citation type="submission" date="2015-02" db="EMBL/GenBank/DDBJ databases">
        <title>Single-cell genomics of uncultivated deep-branching MTB reveals a conserved set of magnetosome genes.</title>
        <authorList>
            <person name="Kolinko S."/>
            <person name="Richter M."/>
            <person name="Glockner F.O."/>
            <person name="Brachmann A."/>
            <person name="Schuler D."/>
        </authorList>
    </citation>
    <scope>NUCLEOTIDE SEQUENCE [LARGE SCALE GENOMIC DNA]</scope>
    <source>
        <strain evidence="14">SKK-01</strain>
    </source>
</reference>
<evidence type="ECO:0000256" key="2">
    <source>
        <dbReference type="ARBA" id="ARBA00004870"/>
    </source>
</evidence>
<keyword evidence="5 13" id="KW-0444">Lipid biosynthesis</keyword>
<evidence type="ECO:0000256" key="9">
    <source>
        <dbReference type="ARBA" id="ARBA00022777"/>
    </source>
</evidence>